<dbReference type="EMBL" id="AP019400">
    <property type="protein sequence ID" value="BBI34081.1"/>
    <property type="molecule type" value="Genomic_DNA"/>
</dbReference>
<dbReference type="OrthoDB" id="9807137at2"/>
<dbReference type="CDD" id="cd01741">
    <property type="entry name" value="GATase1_1"/>
    <property type="match status" value="1"/>
</dbReference>
<keyword evidence="2" id="KW-0808">Transferase</keyword>
<dbReference type="InterPro" id="IPR029062">
    <property type="entry name" value="Class_I_gatase-like"/>
</dbReference>
<dbReference type="AlphaFoldDB" id="A0A3T1D7M7"/>
<name>A0A3T1D7M7_9BACL</name>
<reference evidence="2 3" key="1">
    <citation type="submission" date="2019-01" db="EMBL/GenBank/DDBJ databases">
        <title>Complete genome sequence of Cohnella hallensis HS21 isolated from Korean fir (Abies koreana) rhizospheric soil.</title>
        <authorList>
            <person name="Jiang L."/>
            <person name="Kang S.W."/>
            <person name="Kim S."/>
            <person name="Jung J."/>
            <person name="Kim C.Y."/>
            <person name="Kim D.H."/>
            <person name="Kim S.W."/>
            <person name="Lee J."/>
        </authorList>
    </citation>
    <scope>NUCLEOTIDE SEQUENCE [LARGE SCALE GENOMIC DNA]</scope>
    <source>
        <strain evidence="2 3">HS21</strain>
    </source>
</reference>
<gene>
    <name evidence="2" type="ORF">KCTCHS21_34800</name>
</gene>
<evidence type="ECO:0000313" key="2">
    <source>
        <dbReference type="EMBL" id="BBI34081.1"/>
    </source>
</evidence>
<dbReference type="GO" id="GO:0016740">
    <property type="term" value="F:transferase activity"/>
    <property type="evidence" value="ECO:0007669"/>
    <property type="project" value="UniProtKB-KW"/>
</dbReference>
<feature type="domain" description="Glutamine amidotransferase" evidence="1">
    <location>
        <begin position="42"/>
        <end position="181"/>
    </location>
</feature>
<dbReference type="InterPro" id="IPR044992">
    <property type="entry name" value="ChyE-like"/>
</dbReference>
<sequence>MRIQFAQHVPFENPGAIANWAVKQGHTCSVTHLFAGEELPAMDTWDWLVILGGPMSVHDEAKHSWLVGEKSYIAEAIRSNKIVIGICLGAQLIAEALGAKVYPNDQKEIGWYTVKWTSSSLRKTLLRHFPEETLVFHWHGETYDLPEGAELLASSSACKNQAFVYGNTVFGFQFHLEMLQGNIQLLIENCGDEIKAAPYIQSSEEILNMASNADHSVALLDELLDQIELFGR</sequence>
<organism evidence="2 3">
    <name type="scientific">Cohnella abietis</name>
    <dbReference type="NCBI Taxonomy" id="2507935"/>
    <lineage>
        <taxon>Bacteria</taxon>
        <taxon>Bacillati</taxon>
        <taxon>Bacillota</taxon>
        <taxon>Bacilli</taxon>
        <taxon>Bacillales</taxon>
        <taxon>Paenibacillaceae</taxon>
        <taxon>Cohnella</taxon>
    </lineage>
</organism>
<dbReference type="Proteomes" id="UP000289856">
    <property type="component" value="Chromosome"/>
</dbReference>
<dbReference type="PANTHER" id="PTHR42695">
    <property type="entry name" value="GLUTAMINE AMIDOTRANSFERASE YLR126C-RELATED"/>
    <property type="match status" value="1"/>
</dbReference>
<dbReference type="PANTHER" id="PTHR42695:SF5">
    <property type="entry name" value="GLUTAMINE AMIDOTRANSFERASE YLR126C-RELATED"/>
    <property type="match status" value="1"/>
</dbReference>
<dbReference type="KEGG" id="cohn:KCTCHS21_34800"/>
<accession>A0A3T1D7M7</accession>
<dbReference type="InterPro" id="IPR017926">
    <property type="entry name" value="GATASE"/>
</dbReference>
<dbReference type="Pfam" id="PF00117">
    <property type="entry name" value="GATase"/>
    <property type="match status" value="1"/>
</dbReference>
<dbReference type="Gene3D" id="3.40.50.880">
    <property type="match status" value="1"/>
</dbReference>
<proteinExistence type="predicted"/>
<dbReference type="GO" id="GO:0005829">
    <property type="term" value="C:cytosol"/>
    <property type="evidence" value="ECO:0007669"/>
    <property type="project" value="TreeGrafter"/>
</dbReference>
<dbReference type="PROSITE" id="PS51273">
    <property type="entry name" value="GATASE_TYPE_1"/>
    <property type="match status" value="1"/>
</dbReference>
<dbReference type="FunFam" id="3.40.50.880:FF:000033">
    <property type="entry name" value="Glutamine amidotransferase class-I"/>
    <property type="match status" value="1"/>
</dbReference>
<dbReference type="RefSeq" id="WP_130610840.1">
    <property type="nucleotide sequence ID" value="NZ_AP019400.1"/>
</dbReference>
<evidence type="ECO:0000259" key="1">
    <source>
        <dbReference type="Pfam" id="PF00117"/>
    </source>
</evidence>
<keyword evidence="3" id="KW-1185">Reference proteome</keyword>
<evidence type="ECO:0000313" key="3">
    <source>
        <dbReference type="Proteomes" id="UP000289856"/>
    </source>
</evidence>
<protein>
    <submittedName>
        <fullName evidence="2">Amidotransferase</fullName>
    </submittedName>
</protein>
<dbReference type="SUPFAM" id="SSF52317">
    <property type="entry name" value="Class I glutamine amidotransferase-like"/>
    <property type="match status" value="1"/>
</dbReference>